<protein>
    <submittedName>
        <fullName evidence="2">Uncharacterized protein</fullName>
    </submittedName>
</protein>
<accession>A0A9P3HCR2</accession>
<comment type="caution">
    <text evidence="2">The sequence shown here is derived from an EMBL/GenBank/DDBJ whole genome shotgun (WGS) entry which is preliminary data.</text>
</comment>
<keyword evidence="3" id="KW-1185">Reference proteome</keyword>
<dbReference type="EMBL" id="BQFW01000008">
    <property type="protein sequence ID" value="GJJ74098.1"/>
    <property type="molecule type" value="Genomic_DNA"/>
</dbReference>
<feature type="region of interest" description="Disordered" evidence="1">
    <location>
        <begin position="81"/>
        <end position="101"/>
    </location>
</feature>
<organism evidence="2 3">
    <name type="scientific">Entomortierella parvispora</name>
    <dbReference type="NCBI Taxonomy" id="205924"/>
    <lineage>
        <taxon>Eukaryota</taxon>
        <taxon>Fungi</taxon>
        <taxon>Fungi incertae sedis</taxon>
        <taxon>Mucoromycota</taxon>
        <taxon>Mortierellomycotina</taxon>
        <taxon>Mortierellomycetes</taxon>
        <taxon>Mortierellales</taxon>
        <taxon>Mortierellaceae</taxon>
        <taxon>Entomortierella</taxon>
    </lineage>
</organism>
<dbReference type="OrthoDB" id="5397701at2759"/>
<reference evidence="2" key="1">
    <citation type="submission" date="2021-11" db="EMBL/GenBank/DDBJ databases">
        <authorList>
            <person name="Herlambang A."/>
            <person name="Guo Y."/>
            <person name="Takashima Y."/>
            <person name="Nishizawa T."/>
        </authorList>
    </citation>
    <scope>NUCLEOTIDE SEQUENCE</scope>
    <source>
        <strain evidence="2">E1425</strain>
    </source>
</reference>
<proteinExistence type="predicted"/>
<sequence length="247" mass="27511">MFSTARATLSAHLCRVNPAPSSLLAAAATSGFRAARLSSPSVPCTTQTRFQSTLQQRVIRDASYPFPLYFHLIPSDNASSVLPATASQPRPPQSASSSKSNLHSNYALSFLPSFPKHNRQIVGYLSHHPETSHSELQVKPNKFTENEAFNTVLHTVIQANLEKDPMVQMILQQQLEGWTHIADYRNPAPYGRIPLPEDIFGSVQIVDGVIQSSTYQRMPSHRIVSSHGLFQLSEYLHECLVRHLQNL</sequence>
<feature type="compositionally biased region" description="Low complexity" evidence="1">
    <location>
        <begin position="83"/>
        <end position="101"/>
    </location>
</feature>
<evidence type="ECO:0000313" key="2">
    <source>
        <dbReference type="EMBL" id="GJJ74098.1"/>
    </source>
</evidence>
<dbReference type="PANTHER" id="PTHR37331:SF1">
    <property type="entry name" value="YALI0F11671P"/>
    <property type="match status" value="1"/>
</dbReference>
<name>A0A9P3HCR2_9FUNG</name>
<evidence type="ECO:0000313" key="3">
    <source>
        <dbReference type="Proteomes" id="UP000827284"/>
    </source>
</evidence>
<reference evidence="2" key="2">
    <citation type="journal article" date="2022" name="Microbiol. Resour. Announc.">
        <title>Whole-Genome Sequence of Entomortierella parvispora E1425, a Mucoromycotan Fungus Associated with Burkholderiaceae-Related Endosymbiotic Bacteria.</title>
        <authorList>
            <person name="Herlambang A."/>
            <person name="Guo Y."/>
            <person name="Takashima Y."/>
            <person name="Narisawa K."/>
            <person name="Ohta H."/>
            <person name="Nishizawa T."/>
        </authorList>
    </citation>
    <scope>NUCLEOTIDE SEQUENCE</scope>
    <source>
        <strain evidence="2">E1425</strain>
    </source>
</reference>
<dbReference type="Proteomes" id="UP000827284">
    <property type="component" value="Unassembled WGS sequence"/>
</dbReference>
<gene>
    <name evidence="2" type="ORF">EMPS_06456</name>
</gene>
<dbReference type="PANTHER" id="PTHR37331">
    <property type="entry name" value="YALI0F11671P"/>
    <property type="match status" value="1"/>
</dbReference>
<evidence type="ECO:0000256" key="1">
    <source>
        <dbReference type="SAM" id="MobiDB-lite"/>
    </source>
</evidence>
<dbReference type="AlphaFoldDB" id="A0A9P3HCR2"/>